<dbReference type="SUPFAM" id="SSF52540">
    <property type="entry name" value="P-loop containing nucleoside triphosphate hydrolases"/>
    <property type="match status" value="1"/>
</dbReference>
<dbReference type="SMART" id="SM00535">
    <property type="entry name" value="RIBOc"/>
    <property type="match status" value="2"/>
</dbReference>
<keyword evidence="8" id="KW-0694">RNA-binding</keyword>
<keyword evidence="4" id="KW-0378">Hydrolase</keyword>
<dbReference type="OrthoDB" id="416741at2759"/>
<dbReference type="Gene3D" id="3.40.50.300">
    <property type="entry name" value="P-loop containing nucleotide triphosphate hydrolases"/>
    <property type="match status" value="2"/>
</dbReference>
<dbReference type="InterPro" id="IPR003100">
    <property type="entry name" value="PAZ_dom"/>
</dbReference>
<dbReference type="PANTHER" id="PTHR14950">
    <property type="entry name" value="DICER-RELATED"/>
    <property type="match status" value="1"/>
</dbReference>
<evidence type="ECO:0000256" key="4">
    <source>
        <dbReference type="ARBA" id="ARBA00022801"/>
    </source>
</evidence>
<protein>
    <recommendedName>
        <fullName evidence="15">Dicer-like protein 1</fullName>
    </recommendedName>
</protein>
<dbReference type="Gene3D" id="2.170.260.10">
    <property type="entry name" value="paz domain"/>
    <property type="match status" value="1"/>
</dbReference>
<dbReference type="InterPro" id="IPR001650">
    <property type="entry name" value="Helicase_C-like"/>
</dbReference>
<feature type="domain" description="PAZ" evidence="11">
    <location>
        <begin position="903"/>
        <end position="1032"/>
    </location>
</feature>
<evidence type="ECO:0000259" key="10">
    <source>
        <dbReference type="PROSITE" id="PS50142"/>
    </source>
</evidence>
<evidence type="ECO:0008006" key="15">
    <source>
        <dbReference type="Google" id="ProtNLM"/>
    </source>
</evidence>
<feature type="region of interest" description="Disordered" evidence="9">
    <location>
        <begin position="1191"/>
        <end position="1212"/>
    </location>
</feature>
<evidence type="ECO:0000256" key="5">
    <source>
        <dbReference type="ARBA" id="ARBA00022806"/>
    </source>
</evidence>
<name>A0A067TKZ8_GALM3</name>
<feature type="domain" description="RNase III" evidence="10">
    <location>
        <begin position="1364"/>
        <end position="1527"/>
    </location>
</feature>
<dbReference type="GO" id="GO:0004386">
    <property type="term" value="F:helicase activity"/>
    <property type="evidence" value="ECO:0007669"/>
    <property type="project" value="UniProtKB-KW"/>
</dbReference>
<evidence type="ECO:0000256" key="3">
    <source>
        <dbReference type="ARBA" id="ARBA00022741"/>
    </source>
</evidence>
<reference evidence="14" key="1">
    <citation type="journal article" date="2014" name="Proc. Natl. Acad. Sci. U.S.A.">
        <title>Extensive sampling of basidiomycete genomes demonstrates inadequacy of the white-rot/brown-rot paradigm for wood decay fungi.</title>
        <authorList>
            <person name="Riley R."/>
            <person name="Salamov A.A."/>
            <person name="Brown D.W."/>
            <person name="Nagy L.G."/>
            <person name="Floudas D."/>
            <person name="Held B.W."/>
            <person name="Levasseur A."/>
            <person name="Lombard V."/>
            <person name="Morin E."/>
            <person name="Otillar R."/>
            <person name="Lindquist E.A."/>
            <person name="Sun H."/>
            <person name="LaButti K.M."/>
            <person name="Schmutz J."/>
            <person name="Jabbour D."/>
            <person name="Luo H."/>
            <person name="Baker S.E."/>
            <person name="Pisabarro A.G."/>
            <person name="Walton J.D."/>
            <person name="Blanchette R.A."/>
            <person name="Henrissat B."/>
            <person name="Martin F."/>
            <person name="Cullen D."/>
            <person name="Hibbett D.S."/>
            <person name="Grigoriev I.V."/>
        </authorList>
    </citation>
    <scope>NUCLEOTIDE SEQUENCE [LARGE SCALE GENOMIC DNA]</scope>
    <source>
        <strain evidence="14">CBS 339.88</strain>
    </source>
</reference>
<dbReference type="InterPro" id="IPR005034">
    <property type="entry name" value="Dicer_dimerisation"/>
</dbReference>
<evidence type="ECO:0000256" key="9">
    <source>
        <dbReference type="SAM" id="MobiDB-lite"/>
    </source>
</evidence>
<dbReference type="InterPro" id="IPR036389">
    <property type="entry name" value="RNase_III_sf"/>
</dbReference>
<feature type="region of interest" description="Disordered" evidence="9">
    <location>
        <begin position="600"/>
        <end position="629"/>
    </location>
</feature>
<feature type="region of interest" description="Disordered" evidence="9">
    <location>
        <begin position="1"/>
        <end position="77"/>
    </location>
</feature>
<evidence type="ECO:0000259" key="11">
    <source>
        <dbReference type="PROSITE" id="PS50821"/>
    </source>
</evidence>
<keyword evidence="2" id="KW-0677">Repeat</keyword>
<evidence type="ECO:0000256" key="1">
    <source>
        <dbReference type="ARBA" id="ARBA00001946"/>
    </source>
</evidence>
<dbReference type="GO" id="GO:0005524">
    <property type="term" value="F:ATP binding"/>
    <property type="evidence" value="ECO:0007669"/>
    <property type="project" value="UniProtKB-KW"/>
</dbReference>
<dbReference type="PROSITE" id="PS51327">
    <property type="entry name" value="DICER_DSRBF"/>
    <property type="match status" value="1"/>
</dbReference>
<dbReference type="STRING" id="685588.A0A067TKZ8"/>
<dbReference type="CDD" id="cd00593">
    <property type="entry name" value="RIBOc"/>
    <property type="match status" value="2"/>
</dbReference>
<evidence type="ECO:0000256" key="8">
    <source>
        <dbReference type="PROSITE-ProRule" id="PRU00657"/>
    </source>
</evidence>
<feature type="domain" description="Dicer dsRNA-binding fold" evidence="12">
    <location>
        <begin position="645"/>
        <end position="742"/>
    </location>
</feature>
<feature type="compositionally biased region" description="Polar residues" evidence="9">
    <location>
        <begin position="33"/>
        <end position="53"/>
    </location>
</feature>
<feature type="compositionally biased region" description="Acidic residues" evidence="9">
    <location>
        <begin position="1675"/>
        <end position="1686"/>
    </location>
</feature>
<feature type="compositionally biased region" description="Basic residues" evidence="9">
    <location>
        <begin position="1278"/>
        <end position="1288"/>
    </location>
</feature>
<organism evidence="13 14">
    <name type="scientific">Galerina marginata (strain CBS 339.88)</name>
    <dbReference type="NCBI Taxonomy" id="685588"/>
    <lineage>
        <taxon>Eukaryota</taxon>
        <taxon>Fungi</taxon>
        <taxon>Dikarya</taxon>
        <taxon>Basidiomycota</taxon>
        <taxon>Agaricomycotina</taxon>
        <taxon>Agaricomycetes</taxon>
        <taxon>Agaricomycetidae</taxon>
        <taxon>Agaricales</taxon>
        <taxon>Agaricineae</taxon>
        <taxon>Strophariaceae</taxon>
        <taxon>Galerina</taxon>
    </lineage>
</organism>
<feature type="region of interest" description="Disordered" evidence="9">
    <location>
        <begin position="1654"/>
        <end position="1694"/>
    </location>
</feature>
<gene>
    <name evidence="13" type="ORF">GALMADRAFT_150895</name>
</gene>
<keyword evidence="3" id="KW-0547">Nucleotide-binding</keyword>
<sequence>MFKILRKNWKEQEAKESPGSNPDVESTPPPNINMGNTTVAAENSNTAWQNDSLSVGGPKRNRDSFEPDPNDPAMSERPAKFLKTSNLDSLRNHLPEIIDSRDRGETRLAPSMLSLKEQVFEEAKYDNIIATLPPTKSSLLLLVDIVAFAINQERERLKSMRTRSRKVLIVVDDPSTMDKYSSAFENGIQGVSVGRYTEDIHRPELEVWAELLKKDIVMTPAHLLLESLLRGAVAVTQLNLFVIADAQHIRNQDSHPSMPIVQVMNDFYRITDSLSRPRVFAIVALPNDRQSRFDSKMLKLEQTLGAKVFGVTEDKRAEILALPDRPNEIVILYDTAQKATETRLLKQLHQIDPTESIFRRHYRDSRHAHEEVGPCASDLVWRRALKDIEGGLIFGHDDIDEEDSDIPAPDRMKARIFRIVKNWSFTMPNLDASSRGFNVSHKFLRLVQVLTTFKAHGEGFRGIIFVQRRAIALVLADLLRTLDDRFLRPQAIVGSKQYSGPSYYQEIFNNFATGVCNLLVATKSIEDLDVPKASVVIRYDLFESQISHAYVRARTRGRESHLVHMVERGNDIHRRILSRITNIDADMLRWTETLCNSAESSIPPESLRETVNPYHSDSEEEDEKETTQKFIKDPTTSGRIYLEDATTVIYRYTASIRAKVHNIPANQGIFTFKDIHKEFGIPRAHTCTINVPGTPIDKVTGDPSPSKAQARRSACFKACEKLYNSGLLDCQLVPLPYSLRAQYDFESRKAFEKDVIPDIKATGTKSYSRKPPTFWANASRGIPTVLYPTVVYIPGTDEGSEAFGPIAILTREPLPDLNPFRLFFSGIAIPIRFQKASTMQFDEERLKEIHAFTVRICRAVMNKALVCSLEDMVYFFLPLPATWRPAFNSDLDVPDITDAVPWPLVSLAARHWAVPIKHGTSEELEADLHDAILQDRWIEFTRRYKVVKIRKDLTPLSKPADSAREASYENLFDFCKSKRKGLETLKNFEQPIVEVSKVHSVLNHLNPTSKPPSNSNKSPAKYLIPELCSKFTLPASTLWTAMLLPSIMKRMDDLLLVKELDAKFFDHAVREDLLHIAICTPSAGLEYDYERLELLGDAFLKYLSSVYVFVTNPSLNEGSLHVVRQKIISNKMLLLHSTRVGLPAYIQSKVFPYRSWQPPNFRLYVPPRVNKDPDQKYLDESKVDNKEEIGDGSVLHEDGQEETPTDANQVRNETTTIDAAVAQESQETPLVESIELEDSISEPMVPDIDIGSRPTTPTLEAAGQDKSEPVGGSQGTPSKKKAKGKRKKSSSDDQGVQWLGDKAIADVAEAIIGAAYISGGREAALQATKALTIPLSNIDRWSDFGRKVLTPPPNIIAKLRPGSIAAIEKIIGHKFNRPHLLGQAMTHSSIQGYESTSYERLEFIGDAILDFMVIRHIFDRDQQLSPGALTMLKACFSLIVGAMVSNSALAAVCVWSGLQEHLLFESAQLAASIQGYTNELKEKQEKEYALAEQEGRSPGQYWLDIEPPKALSDVVESIAGAIYISDNFSPVGAESLFDNVLKPFYDKHITLQTLSHHPTKILFELFQAQGCQQFEITKDKDESAIRCHVLVHEVILASAEDTTPTSAARQASLLALDAIEGDADFMTRTCDCRTHLTHKKLRKKTAFEEALERALAGEDDGDDNEFGRPFRVNEADEQVFEEDVDEQSPMAVET</sequence>
<dbReference type="Gene3D" id="1.10.1520.10">
    <property type="entry name" value="Ribonuclease III domain"/>
    <property type="match status" value="2"/>
</dbReference>
<evidence type="ECO:0000259" key="12">
    <source>
        <dbReference type="PROSITE" id="PS51327"/>
    </source>
</evidence>
<dbReference type="Proteomes" id="UP000027222">
    <property type="component" value="Unassembled WGS sequence"/>
</dbReference>
<feature type="domain" description="RNase III" evidence="10">
    <location>
        <begin position="1057"/>
        <end position="1320"/>
    </location>
</feature>
<evidence type="ECO:0000256" key="7">
    <source>
        <dbReference type="ARBA" id="ARBA00035116"/>
    </source>
</evidence>
<accession>A0A067TKZ8</accession>
<evidence type="ECO:0000313" key="14">
    <source>
        <dbReference type="Proteomes" id="UP000027222"/>
    </source>
</evidence>
<keyword evidence="5" id="KW-0347">Helicase</keyword>
<evidence type="ECO:0000256" key="2">
    <source>
        <dbReference type="ARBA" id="ARBA00022737"/>
    </source>
</evidence>
<comment type="similarity">
    <text evidence="7">Belongs to the helicase family. Dicer subfamily.</text>
</comment>
<keyword evidence="6" id="KW-0067">ATP-binding</keyword>
<dbReference type="GO" id="GO:0004525">
    <property type="term" value="F:ribonuclease III activity"/>
    <property type="evidence" value="ECO:0007669"/>
    <property type="project" value="InterPro"/>
</dbReference>
<proteinExistence type="inferred from homology"/>
<dbReference type="PANTHER" id="PTHR14950:SF37">
    <property type="entry name" value="ENDORIBONUCLEASE DICER"/>
    <property type="match status" value="1"/>
</dbReference>
<keyword evidence="14" id="KW-1185">Reference proteome</keyword>
<dbReference type="InterPro" id="IPR038248">
    <property type="entry name" value="Dicer_dimer_sf"/>
</dbReference>
<evidence type="ECO:0000256" key="6">
    <source>
        <dbReference type="ARBA" id="ARBA00022840"/>
    </source>
</evidence>
<dbReference type="EMBL" id="KL142368">
    <property type="protein sequence ID" value="KDR83836.1"/>
    <property type="molecule type" value="Genomic_DNA"/>
</dbReference>
<dbReference type="Pfam" id="PF00636">
    <property type="entry name" value="Ribonuclease_3"/>
    <property type="match status" value="2"/>
</dbReference>
<dbReference type="SUPFAM" id="SSF69065">
    <property type="entry name" value="RNase III domain-like"/>
    <property type="match status" value="2"/>
</dbReference>
<dbReference type="HOGENOM" id="CLU_000907_4_2_1"/>
<dbReference type="GO" id="GO:0006396">
    <property type="term" value="P:RNA processing"/>
    <property type="evidence" value="ECO:0007669"/>
    <property type="project" value="InterPro"/>
</dbReference>
<dbReference type="PROSITE" id="PS50142">
    <property type="entry name" value="RNASE_3_2"/>
    <property type="match status" value="2"/>
</dbReference>
<dbReference type="Pfam" id="PF00271">
    <property type="entry name" value="Helicase_C"/>
    <property type="match status" value="1"/>
</dbReference>
<dbReference type="Gene3D" id="3.30.160.380">
    <property type="entry name" value="Dicer dimerisation domain"/>
    <property type="match status" value="1"/>
</dbReference>
<dbReference type="InterPro" id="IPR000999">
    <property type="entry name" value="RNase_III_dom"/>
</dbReference>
<dbReference type="PROSITE" id="PS50821">
    <property type="entry name" value="PAZ"/>
    <property type="match status" value="1"/>
</dbReference>
<dbReference type="GO" id="GO:0003723">
    <property type="term" value="F:RNA binding"/>
    <property type="evidence" value="ECO:0007669"/>
    <property type="project" value="UniProtKB-UniRule"/>
</dbReference>
<feature type="region of interest" description="Disordered" evidence="9">
    <location>
        <begin position="1235"/>
        <end position="1294"/>
    </location>
</feature>
<evidence type="ECO:0000313" key="13">
    <source>
        <dbReference type="EMBL" id="KDR83836.1"/>
    </source>
</evidence>
<feature type="compositionally biased region" description="Basic and acidic residues" evidence="9">
    <location>
        <begin position="1665"/>
        <end position="1674"/>
    </location>
</feature>
<dbReference type="Pfam" id="PF03368">
    <property type="entry name" value="Dicer_dimer"/>
    <property type="match status" value="1"/>
</dbReference>
<dbReference type="InterPro" id="IPR027417">
    <property type="entry name" value="P-loop_NTPase"/>
</dbReference>
<comment type="cofactor">
    <cofactor evidence="1">
        <name>Mg(2+)</name>
        <dbReference type="ChEBI" id="CHEBI:18420"/>
    </cofactor>
</comment>